<accession>A0A6S6T983</accession>
<keyword evidence="1" id="KW-1133">Transmembrane helix</keyword>
<reference evidence="2" key="1">
    <citation type="submission" date="2020-01" db="EMBL/GenBank/DDBJ databases">
        <authorList>
            <person name="Meier V. D."/>
            <person name="Meier V D."/>
        </authorList>
    </citation>
    <scope>NUCLEOTIDE SEQUENCE</scope>
    <source>
        <strain evidence="2">HLG_WM_MAG_12</strain>
    </source>
</reference>
<evidence type="ECO:0000313" key="2">
    <source>
        <dbReference type="EMBL" id="CAA6812946.1"/>
    </source>
</evidence>
<evidence type="ECO:0000256" key="1">
    <source>
        <dbReference type="SAM" id="Phobius"/>
    </source>
</evidence>
<gene>
    <name evidence="2" type="ORF">HELGO_WM21841</name>
</gene>
<organism evidence="2">
    <name type="scientific">uncultured Campylobacterales bacterium</name>
    <dbReference type="NCBI Taxonomy" id="352960"/>
    <lineage>
        <taxon>Bacteria</taxon>
        <taxon>Pseudomonadati</taxon>
        <taxon>Campylobacterota</taxon>
        <taxon>Epsilonproteobacteria</taxon>
        <taxon>Campylobacterales</taxon>
        <taxon>environmental samples</taxon>
    </lineage>
</organism>
<dbReference type="AlphaFoldDB" id="A0A6S6T983"/>
<keyword evidence="1" id="KW-0472">Membrane</keyword>
<name>A0A6S6T983_9BACT</name>
<feature type="transmembrane region" description="Helical" evidence="1">
    <location>
        <begin position="34"/>
        <end position="51"/>
    </location>
</feature>
<keyword evidence="1" id="KW-0812">Transmembrane</keyword>
<proteinExistence type="predicted"/>
<sequence>MKYNIEEKRTNDIEGSNPSGNKLIQIKGVFMKKTNLFFATLFLLVMVNHHPKNHF</sequence>
<dbReference type="EMBL" id="CACVAW010000052">
    <property type="protein sequence ID" value="CAA6812946.1"/>
    <property type="molecule type" value="Genomic_DNA"/>
</dbReference>
<protein>
    <submittedName>
        <fullName evidence="2">Uncharacterized protein</fullName>
    </submittedName>
</protein>